<dbReference type="CDD" id="cd07719">
    <property type="entry name" value="arylsulfatase_AtsA-like_MBL-fold"/>
    <property type="match status" value="1"/>
</dbReference>
<keyword evidence="5" id="KW-1185">Reference proteome</keyword>
<keyword evidence="1 4" id="KW-0378">Hydrolase</keyword>
<dbReference type="InterPro" id="IPR001279">
    <property type="entry name" value="Metallo-B-lactamas"/>
</dbReference>
<dbReference type="PANTHER" id="PTHR46018:SF2">
    <property type="entry name" value="ZINC PHOSPHODIESTERASE ELAC PROTEIN 1"/>
    <property type="match status" value="1"/>
</dbReference>
<dbReference type="SMART" id="SM00849">
    <property type="entry name" value="Lactamase_B"/>
    <property type="match status" value="1"/>
</dbReference>
<evidence type="ECO:0000256" key="2">
    <source>
        <dbReference type="SAM" id="SignalP"/>
    </source>
</evidence>
<name>A0A844X9A4_9SPHN</name>
<feature type="domain" description="Metallo-beta-lactamase" evidence="3">
    <location>
        <begin position="73"/>
        <end position="273"/>
    </location>
</feature>
<dbReference type="PANTHER" id="PTHR46018">
    <property type="entry name" value="ZINC PHOSPHODIESTERASE ELAC PROTEIN 1"/>
    <property type="match status" value="1"/>
</dbReference>
<proteinExistence type="predicted"/>
<dbReference type="Gene3D" id="3.60.15.10">
    <property type="entry name" value="Ribonuclease Z/Hydroxyacylglutathione hydrolase-like"/>
    <property type="match status" value="1"/>
</dbReference>
<reference evidence="4 5" key="1">
    <citation type="submission" date="2019-12" db="EMBL/GenBank/DDBJ databases">
        <authorList>
            <person name="Lee S.D."/>
        </authorList>
    </citation>
    <scope>NUCLEOTIDE SEQUENCE [LARGE SCALE GENOMIC DNA]</scope>
    <source>
        <strain evidence="4 5">GH3-10</strain>
    </source>
</reference>
<dbReference type="AlphaFoldDB" id="A0A844X9A4"/>
<keyword evidence="2" id="KW-0732">Signal</keyword>
<organism evidence="4 5">
    <name type="scientific">Aurantiacibacter rhizosphaerae</name>
    <dbReference type="NCBI Taxonomy" id="2691582"/>
    <lineage>
        <taxon>Bacteria</taxon>
        <taxon>Pseudomonadati</taxon>
        <taxon>Pseudomonadota</taxon>
        <taxon>Alphaproteobacteria</taxon>
        <taxon>Sphingomonadales</taxon>
        <taxon>Erythrobacteraceae</taxon>
        <taxon>Aurantiacibacter</taxon>
    </lineage>
</organism>
<dbReference type="PROSITE" id="PS51318">
    <property type="entry name" value="TAT"/>
    <property type="match status" value="1"/>
</dbReference>
<feature type="chain" id="PRO_5032662308" evidence="2">
    <location>
        <begin position="38"/>
        <end position="349"/>
    </location>
</feature>
<dbReference type="GO" id="GO:0042781">
    <property type="term" value="F:3'-tRNA processing endoribonuclease activity"/>
    <property type="evidence" value="ECO:0007669"/>
    <property type="project" value="TreeGrafter"/>
</dbReference>
<evidence type="ECO:0000259" key="3">
    <source>
        <dbReference type="SMART" id="SM00849"/>
    </source>
</evidence>
<dbReference type="RefSeq" id="WP_160484106.1">
    <property type="nucleotide sequence ID" value="NZ_WUBR01000001.1"/>
</dbReference>
<accession>A0A844X9A4</accession>
<dbReference type="InterPro" id="IPR044094">
    <property type="entry name" value="AtsA-like_MBL-fold"/>
</dbReference>
<dbReference type="Pfam" id="PF12706">
    <property type="entry name" value="Lactamase_B_2"/>
    <property type="match status" value="1"/>
</dbReference>
<feature type="signal peptide" evidence="2">
    <location>
        <begin position="1"/>
        <end position="37"/>
    </location>
</feature>
<sequence>MKESGFVRASQAVLSRRSILAGAVALPLAACVSQAQANSQAMAQGGTQASSSSTAELILLGTQGGPNYGPSRSETANALRVGENLFLIDCGYGTLASMVAAGLHHQDVDAIFLTHLHDDHSSDLFAILTHMATQSRNRDVVIYGPTGTQAYVNGLRAALTPNAKIRILDEARPPGFLDFIKAVEVTDGDVPVQQNGVRISCAQNTHYPASIDGLETQGSLAFRFDWGDSIVFSGDTTYSENLVALARGADVFVCEVLEPVAMRRAFDAMVAGGAFAGAEEGVWRHMVDTHASPTQVGQMAAEAGVERVVLTHLAPGALLDVPDSTYVAGVAERFSGPIIVAEDGMVVPL</sequence>
<dbReference type="SUPFAM" id="SSF56281">
    <property type="entry name" value="Metallo-hydrolase/oxidoreductase"/>
    <property type="match status" value="1"/>
</dbReference>
<dbReference type="Proteomes" id="UP000461409">
    <property type="component" value="Unassembled WGS sequence"/>
</dbReference>
<evidence type="ECO:0000313" key="4">
    <source>
        <dbReference type="EMBL" id="MWV26410.1"/>
    </source>
</evidence>
<dbReference type="InterPro" id="IPR006311">
    <property type="entry name" value="TAT_signal"/>
</dbReference>
<protein>
    <submittedName>
        <fullName evidence="4">MBL fold metallo-hydrolase</fullName>
    </submittedName>
</protein>
<dbReference type="InterPro" id="IPR036866">
    <property type="entry name" value="RibonucZ/Hydroxyglut_hydro"/>
</dbReference>
<reference evidence="4 5" key="2">
    <citation type="submission" date="2020-02" db="EMBL/GenBank/DDBJ databases">
        <title>Erythrobacter dongmakensis sp. nov., isolated from a tidal mudflat.</title>
        <authorList>
            <person name="Kim I.S."/>
        </authorList>
    </citation>
    <scope>NUCLEOTIDE SEQUENCE [LARGE SCALE GENOMIC DNA]</scope>
    <source>
        <strain evidence="4 5">GH3-10</strain>
    </source>
</reference>
<dbReference type="EMBL" id="WUBR01000001">
    <property type="protein sequence ID" value="MWV26410.1"/>
    <property type="molecule type" value="Genomic_DNA"/>
</dbReference>
<comment type="caution">
    <text evidence="4">The sequence shown here is derived from an EMBL/GenBank/DDBJ whole genome shotgun (WGS) entry which is preliminary data.</text>
</comment>
<gene>
    <name evidence="4" type="ORF">GRF63_00695</name>
</gene>
<evidence type="ECO:0000256" key="1">
    <source>
        <dbReference type="ARBA" id="ARBA00022801"/>
    </source>
</evidence>
<evidence type="ECO:0000313" key="5">
    <source>
        <dbReference type="Proteomes" id="UP000461409"/>
    </source>
</evidence>